<sequence>MYISTWSDDKVVVAPTKLGFNLDTLHEFIECYILLCKVTDHSADEVEKERRIPGDLESFRDGVGDEAALNNARAQGEGPAIQGGNPLIWASLQALEEYEKAHV</sequence>
<evidence type="ECO:0000313" key="2">
    <source>
        <dbReference type="Proteomes" id="UP001203297"/>
    </source>
</evidence>
<proteinExistence type="predicted"/>
<accession>A0AAD4LW25</accession>
<reference evidence="1" key="1">
    <citation type="journal article" date="2022" name="New Phytol.">
        <title>Evolutionary transition to the ectomycorrhizal habit in the genomes of a hyperdiverse lineage of mushroom-forming fungi.</title>
        <authorList>
            <person name="Looney B."/>
            <person name="Miyauchi S."/>
            <person name="Morin E."/>
            <person name="Drula E."/>
            <person name="Courty P.E."/>
            <person name="Kohler A."/>
            <person name="Kuo A."/>
            <person name="LaButti K."/>
            <person name="Pangilinan J."/>
            <person name="Lipzen A."/>
            <person name="Riley R."/>
            <person name="Andreopoulos W."/>
            <person name="He G."/>
            <person name="Johnson J."/>
            <person name="Nolan M."/>
            <person name="Tritt A."/>
            <person name="Barry K.W."/>
            <person name="Grigoriev I.V."/>
            <person name="Nagy L.G."/>
            <person name="Hibbett D."/>
            <person name="Henrissat B."/>
            <person name="Matheny P.B."/>
            <person name="Labbe J."/>
            <person name="Martin F.M."/>
        </authorList>
    </citation>
    <scope>NUCLEOTIDE SEQUENCE</scope>
    <source>
        <strain evidence="1">BPL690</strain>
    </source>
</reference>
<organism evidence="1 2">
    <name type="scientific">Multifurca ochricompacta</name>
    <dbReference type="NCBI Taxonomy" id="376703"/>
    <lineage>
        <taxon>Eukaryota</taxon>
        <taxon>Fungi</taxon>
        <taxon>Dikarya</taxon>
        <taxon>Basidiomycota</taxon>
        <taxon>Agaricomycotina</taxon>
        <taxon>Agaricomycetes</taxon>
        <taxon>Russulales</taxon>
        <taxon>Russulaceae</taxon>
        <taxon>Multifurca</taxon>
    </lineage>
</organism>
<dbReference type="EMBL" id="WTXG01000149">
    <property type="protein sequence ID" value="KAI0291648.1"/>
    <property type="molecule type" value="Genomic_DNA"/>
</dbReference>
<comment type="caution">
    <text evidence="1">The sequence shown here is derived from an EMBL/GenBank/DDBJ whole genome shotgun (WGS) entry which is preliminary data.</text>
</comment>
<dbReference type="AlphaFoldDB" id="A0AAD4LW25"/>
<protein>
    <submittedName>
        <fullName evidence="1">Uncharacterized protein</fullName>
    </submittedName>
</protein>
<evidence type="ECO:0000313" key="1">
    <source>
        <dbReference type="EMBL" id="KAI0291648.1"/>
    </source>
</evidence>
<keyword evidence="2" id="KW-1185">Reference proteome</keyword>
<dbReference type="Proteomes" id="UP001203297">
    <property type="component" value="Unassembled WGS sequence"/>
</dbReference>
<gene>
    <name evidence="1" type="ORF">B0F90DRAFT_1920561</name>
</gene>
<name>A0AAD4LW25_9AGAM</name>